<gene>
    <name evidence="2" type="ORF">FEF09_24280</name>
</gene>
<evidence type="ECO:0000313" key="2">
    <source>
        <dbReference type="EMBL" id="TWV95684.1"/>
    </source>
</evidence>
<keyword evidence="1" id="KW-0732">Signal</keyword>
<evidence type="ECO:0008006" key="4">
    <source>
        <dbReference type="Google" id="ProtNLM"/>
    </source>
</evidence>
<accession>A0A5C6LN85</accession>
<dbReference type="EMBL" id="VOHS01000038">
    <property type="protein sequence ID" value="TWV95684.1"/>
    <property type="molecule type" value="Genomic_DNA"/>
</dbReference>
<dbReference type="OrthoDB" id="1117699at2"/>
<comment type="caution">
    <text evidence="2">The sequence shown here is derived from an EMBL/GenBank/DDBJ whole genome shotgun (WGS) entry which is preliminary data.</text>
</comment>
<sequence>MKTRSLYLAIGTMLLSAFQQLSAQTVSYQEFTAPVYRFAEDQHFSEHKKIFYLADLDKGLLENLLNSSANKEAAVDQFRVSIMQELSKAGIRSTADAGDLTVAYLIDKMSISSVSNGFSLAYNVEGIIREVVMNKKGEPYFNKTHKISGQETLATADQITNDFTKLLANPKAVDLYRIVFKNVKRLAGDAEKKFVDGYQTQTINLPFIAKAKKKYPEFVVIDSLNEALISTLKKKETTDYSNVIKPFEQSFLQMANQQYPAEYNIKPIKVAAYSELSFLYYLAYDTARLRDALDTLYANSGKFLGVRSDYEIRGSLSKELKGYYATANDRKYPLDSSSGEIRSDMFSTEKLSEGWILLSQGDTIKGRYIDEHFKGSIVDLDAGKYVKFEIIEKEKPRRKSYKLSEVNSFGFLGKTYEVHKFKPVFEQNNSVSLDMIRTKNYPLQVIYSSPKIRILKENFGEDATNAIVFIRPNEEEVANQGRDWFKKRDEMMKEYFKDCPEMVAKLNSYDFKTEAAYLKMAEDYTKSCK</sequence>
<reference evidence="2 3" key="1">
    <citation type="submission" date="2019-08" db="EMBL/GenBank/DDBJ databases">
        <title>Whole genome sequencing of chitin degrading bacteria Chitinophaga pinensis YS16.</title>
        <authorList>
            <person name="Singh R.P."/>
            <person name="Manchanda G."/>
            <person name="Maurya I.K."/>
            <person name="Joshi N.K."/>
            <person name="Srivastava A.K."/>
        </authorList>
    </citation>
    <scope>NUCLEOTIDE SEQUENCE [LARGE SCALE GENOMIC DNA]</scope>
    <source>
        <strain evidence="2 3">YS-16</strain>
    </source>
</reference>
<feature type="chain" id="PRO_5023127598" description="DUF3857 domain-containing protein" evidence="1">
    <location>
        <begin position="24"/>
        <end position="529"/>
    </location>
</feature>
<organism evidence="2 3">
    <name type="scientific">Chitinophaga pinensis</name>
    <dbReference type="NCBI Taxonomy" id="79329"/>
    <lineage>
        <taxon>Bacteria</taxon>
        <taxon>Pseudomonadati</taxon>
        <taxon>Bacteroidota</taxon>
        <taxon>Chitinophagia</taxon>
        <taxon>Chitinophagales</taxon>
        <taxon>Chitinophagaceae</taxon>
        <taxon>Chitinophaga</taxon>
    </lineage>
</organism>
<dbReference type="RefSeq" id="WP_146307521.1">
    <property type="nucleotide sequence ID" value="NZ_VOHS01000038.1"/>
</dbReference>
<protein>
    <recommendedName>
        <fullName evidence="4">DUF3857 domain-containing protein</fullName>
    </recommendedName>
</protein>
<proteinExistence type="predicted"/>
<dbReference type="Proteomes" id="UP000318815">
    <property type="component" value="Unassembled WGS sequence"/>
</dbReference>
<name>A0A5C6LN85_9BACT</name>
<feature type="signal peptide" evidence="1">
    <location>
        <begin position="1"/>
        <end position="23"/>
    </location>
</feature>
<dbReference type="AlphaFoldDB" id="A0A5C6LN85"/>
<keyword evidence="3" id="KW-1185">Reference proteome</keyword>
<evidence type="ECO:0000256" key="1">
    <source>
        <dbReference type="SAM" id="SignalP"/>
    </source>
</evidence>
<evidence type="ECO:0000313" key="3">
    <source>
        <dbReference type="Proteomes" id="UP000318815"/>
    </source>
</evidence>